<keyword evidence="4" id="KW-1185">Reference proteome</keyword>
<accession>A0A1J9P699</accession>
<dbReference type="EMBL" id="LGRN01000550">
    <property type="protein sequence ID" value="OJD11410.1"/>
    <property type="molecule type" value="Genomic_DNA"/>
</dbReference>
<dbReference type="VEuPathDB" id="FungiDB:AJ78_07820"/>
<protein>
    <recommendedName>
        <fullName evidence="2">HNH nuclease domain-containing protein</fullName>
    </recommendedName>
</protein>
<evidence type="ECO:0000313" key="4">
    <source>
        <dbReference type="Proteomes" id="UP000182235"/>
    </source>
</evidence>
<proteinExistence type="predicted"/>
<name>A0A1J9P699_9EURO</name>
<feature type="region of interest" description="Disordered" evidence="1">
    <location>
        <begin position="102"/>
        <end position="121"/>
    </location>
</feature>
<dbReference type="Pfam" id="PF13391">
    <property type="entry name" value="HNH_2"/>
    <property type="match status" value="1"/>
</dbReference>
<dbReference type="InterPro" id="IPR003615">
    <property type="entry name" value="HNH_nuc"/>
</dbReference>
<feature type="domain" description="HNH nuclease" evidence="2">
    <location>
        <begin position="132"/>
        <end position="216"/>
    </location>
</feature>
<organism evidence="3 4">
    <name type="scientific">Emergomyces pasteurianus Ep9510</name>
    <dbReference type="NCBI Taxonomy" id="1447872"/>
    <lineage>
        <taxon>Eukaryota</taxon>
        <taxon>Fungi</taxon>
        <taxon>Dikarya</taxon>
        <taxon>Ascomycota</taxon>
        <taxon>Pezizomycotina</taxon>
        <taxon>Eurotiomycetes</taxon>
        <taxon>Eurotiomycetidae</taxon>
        <taxon>Onygenales</taxon>
        <taxon>Ajellomycetaceae</taxon>
        <taxon>Emergomyces</taxon>
    </lineage>
</organism>
<sequence>MADAEFVSSTREDLINKISDAVNGNIHQNLWPFLWLADISQLEEICRNPDISTYLVGLTTRINDSKLLPKWTQRARDRTPSLTSSPEPSITNLSAIAVGDIPVSTTSNPRSGPKAQSKKSVEMCRMRDENRCVITGADDPVDVAHIFPFSMRELQSPDLVNDIYNPWSVLRMFWTKERVDAWYDAITSPLATESVRNLMCFAPSVHKYHERAYFALEPVEEDSESNTLTVRFHWLPHMTTLHYLKVNTHPSFPPGIGCGRRIRLWNVKSSEEIVSGTLIRITAHEGIPLPDPALLELQWILHRIIALAGGAEAVDISYNDDDDDYDEPYPEFDDVDMDFDLQLPPTSFSQEQFSGRTQHCEPGLTLPVR</sequence>
<evidence type="ECO:0000313" key="3">
    <source>
        <dbReference type="EMBL" id="OJD11410.1"/>
    </source>
</evidence>
<dbReference type="AlphaFoldDB" id="A0A1J9P699"/>
<evidence type="ECO:0000259" key="2">
    <source>
        <dbReference type="Pfam" id="PF13391"/>
    </source>
</evidence>
<evidence type="ECO:0000256" key="1">
    <source>
        <dbReference type="SAM" id="MobiDB-lite"/>
    </source>
</evidence>
<dbReference type="Proteomes" id="UP000182235">
    <property type="component" value="Unassembled WGS sequence"/>
</dbReference>
<dbReference type="OrthoDB" id="5416097at2759"/>
<comment type="caution">
    <text evidence="3">The sequence shown here is derived from an EMBL/GenBank/DDBJ whole genome shotgun (WGS) entry which is preliminary data.</text>
</comment>
<gene>
    <name evidence="3" type="ORF">AJ78_07820</name>
</gene>
<reference evidence="3 4" key="1">
    <citation type="submission" date="2015-07" db="EMBL/GenBank/DDBJ databases">
        <title>Emmonsia species relationships and genome sequence.</title>
        <authorList>
            <consortium name="The Broad Institute Genomics Platform"/>
            <person name="Cuomo C.A."/>
            <person name="Munoz J.F."/>
            <person name="Imamovic A."/>
            <person name="Priest M.E."/>
            <person name="Young S."/>
            <person name="Clay O.K."/>
            <person name="McEwen J.G."/>
        </authorList>
    </citation>
    <scope>NUCLEOTIDE SEQUENCE [LARGE SCALE GENOMIC DNA]</scope>
    <source>
        <strain evidence="3 4">UAMH 9510</strain>
    </source>
</reference>